<feature type="compositionally biased region" description="Basic and acidic residues" evidence="1">
    <location>
        <begin position="92"/>
        <end position="114"/>
    </location>
</feature>
<accession>A0A813GJZ5</accession>
<dbReference type="Proteomes" id="UP000654075">
    <property type="component" value="Unassembled WGS sequence"/>
</dbReference>
<dbReference type="AlphaFoldDB" id="A0A813GJZ5"/>
<feature type="compositionally biased region" description="Basic and acidic residues" evidence="1">
    <location>
        <begin position="161"/>
        <end position="181"/>
    </location>
</feature>
<feature type="region of interest" description="Disordered" evidence="1">
    <location>
        <begin position="86"/>
        <end position="181"/>
    </location>
</feature>
<organism evidence="2 3">
    <name type="scientific">Polarella glacialis</name>
    <name type="common">Dinoflagellate</name>
    <dbReference type="NCBI Taxonomy" id="89957"/>
    <lineage>
        <taxon>Eukaryota</taxon>
        <taxon>Sar</taxon>
        <taxon>Alveolata</taxon>
        <taxon>Dinophyceae</taxon>
        <taxon>Suessiales</taxon>
        <taxon>Suessiaceae</taxon>
        <taxon>Polarella</taxon>
    </lineage>
</organism>
<name>A0A813GJZ5_POLGL</name>
<sequence>MLPSPDAALPRRQDEHGAWWRQTIASRWVQWEPGWHRGQRRQREQDRQVLRLVAMCFRLSQHHGSMPPKLVADLFTNRWFSGDGFSGGGGGKDFRSREDKDFKRQEAAAEDKDSSGGGGKYSSSSGGKDCKFQASAAEARTDSKQHVGGGEGEDPSSSCSKDFKFQAEAEKASTPSTEHHGQAAKAVRILDMENVARFLVEGVVQVLQIRQKQGKAPLPVDQVASEFRACWTTPFILAQAGETDTVTFLRKWPTKMDVVQEQGEYVVQLAKQAGEKSKVPAMVPQCAPAPPTIRKEAARAQAREAWQAACAREQAGLRLGSEMRVDAPAFVPNAMPLTAHFDFDALEAEAANFLQSTTTPPVLMRASGGDMATSNMHSYARDWQIPEVPASIRLPWRVFEDDLEDKFEDASSQGAEVEASVREQISAVQVKGAQETFMELPENVQRAYGEVSLLELSAYVGWQRSQAARQQNGEVHPATELIETWDSLDCDEKTEWVPENPRAVLAEDG</sequence>
<protein>
    <submittedName>
        <fullName evidence="2">Uncharacterized protein</fullName>
    </submittedName>
</protein>
<comment type="caution">
    <text evidence="2">The sequence shown here is derived from an EMBL/GenBank/DDBJ whole genome shotgun (WGS) entry which is preliminary data.</text>
</comment>
<gene>
    <name evidence="2" type="ORF">PGLA1383_LOCUS42600</name>
</gene>
<evidence type="ECO:0000256" key="1">
    <source>
        <dbReference type="SAM" id="MobiDB-lite"/>
    </source>
</evidence>
<reference evidence="2" key="1">
    <citation type="submission" date="2021-02" db="EMBL/GenBank/DDBJ databases">
        <authorList>
            <person name="Dougan E. K."/>
            <person name="Rhodes N."/>
            <person name="Thang M."/>
            <person name="Chan C."/>
        </authorList>
    </citation>
    <scope>NUCLEOTIDE SEQUENCE</scope>
</reference>
<evidence type="ECO:0000313" key="2">
    <source>
        <dbReference type="EMBL" id="CAE8625610.1"/>
    </source>
</evidence>
<dbReference type="EMBL" id="CAJNNV010028735">
    <property type="protein sequence ID" value="CAE8625610.1"/>
    <property type="molecule type" value="Genomic_DNA"/>
</dbReference>
<proteinExistence type="predicted"/>
<keyword evidence="3" id="KW-1185">Reference proteome</keyword>
<evidence type="ECO:0000313" key="3">
    <source>
        <dbReference type="Proteomes" id="UP000654075"/>
    </source>
</evidence>